<feature type="region of interest" description="Disordered" evidence="6">
    <location>
        <begin position="25"/>
        <end position="49"/>
    </location>
</feature>
<dbReference type="InterPro" id="IPR001563">
    <property type="entry name" value="Peptidase_S10"/>
</dbReference>
<keyword evidence="3 7" id="KW-0732">Signal</keyword>
<feature type="compositionally biased region" description="Polar residues" evidence="6">
    <location>
        <begin position="37"/>
        <end position="49"/>
    </location>
</feature>
<protein>
    <submittedName>
        <fullName evidence="8">Peptidase S10</fullName>
    </submittedName>
</protein>
<accession>A0A2U1SMA7</accession>
<evidence type="ECO:0000256" key="6">
    <source>
        <dbReference type="SAM" id="MobiDB-lite"/>
    </source>
</evidence>
<dbReference type="EMBL" id="PUIV01000038">
    <property type="protein sequence ID" value="PWB92735.1"/>
    <property type="molecule type" value="Genomic_DNA"/>
</dbReference>
<reference evidence="8 9" key="1">
    <citation type="journal article" date="2018" name="Appl. Microbiol. Biotechnol.">
        <title>Co-cultivation of the strictly anaerobic methanogen Methanosarcina barkeri with aerobic methanotrophs in an oxygen-limited membrane bioreactor.</title>
        <authorList>
            <person name="In 't Zandt M.H."/>
            <person name="van den Bosch T.J.M."/>
            <person name="Rijkers R."/>
            <person name="van Kessel M.A.H.J."/>
            <person name="Jetten M.S.M."/>
            <person name="Welte C.U."/>
        </authorList>
    </citation>
    <scope>NUCLEOTIDE SEQUENCE [LARGE SCALE GENOMIC DNA]</scope>
    <source>
        <strain evidence="8 9">DSM 17706</strain>
    </source>
</reference>
<feature type="chain" id="PRO_5015494630" evidence="7">
    <location>
        <begin position="23"/>
        <end position="499"/>
    </location>
</feature>
<dbReference type="InterPro" id="IPR029058">
    <property type="entry name" value="AB_hydrolase_fold"/>
</dbReference>
<organism evidence="8 9">
    <name type="scientific">Methylosinus sporium</name>
    <dbReference type="NCBI Taxonomy" id="428"/>
    <lineage>
        <taxon>Bacteria</taxon>
        <taxon>Pseudomonadati</taxon>
        <taxon>Pseudomonadota</taxon>
        <taxon>Alphaproteobacteria</taxon>
        <taxon>Hyphomicrobiales</taxon>
        <taxon>Methylocystaceae</taxon>
        <taxon>Methylosinus</taxon>
    </lineage>
</organism>
<dbReference type="InterPro" id="IPR018202">
    <property type="entry name" value="Ser_caboxypep_ser_AS"/>
</dbReference>
<evidence type="ECO:0000256" key="3">
    <source>
        <dbReference type="ARBA" id="ARBA00022729"/>
    </source>
</evidence>
<dbReference type="SUPFAM" id="SSF53474">
    <property type="entry name" value="alpha/beta-Hydrolases"/>
    <property type="match status" value="1"/>
</dbReference>
<evidence type="ECO:0000256" key="7">
    <source>
        <dbReference type="SAM" id="SignalP"/>
    </source>
</evidence>
<gene>
    <name evidence="8" type="ORF">C5689_16780</name>
</gene>
<dbReference type="GO" id="GO:0006508">
    <property type="term" value="P:proteolysis"/>
    <property type="evidence" value="ECO:0007669"/>
    <property type="project" value="UniProtKB-KW"/>
</dbReference>
<evidence type="ECO:0000313" key="8">
    <source>
        <dbReference type="EMBL" id="PWB92735.1"/>
    </source>
</evidence>
<dbReference type="PANTHER" id="PTHR11802:SF3">
    <property type="entry name" value="RETINOID-INDUCIBLE SERINE CARBOXYPEPTIDASE"/>
    <property type="match status" value="1"/>
</dbReference>
<dbReference type="PANTHER" id="PTHR11802">
    <property type="entry name" value="SERINE PROTEASE FAMILY S10 SERINE CARBOXYPEPTIDASE"/>
    <property type="match status" value="1"/>
</dbReference>
<keyword evidence="2" id="KW-0645">Protease</keyword>
<dbReference type="PROSITE" id="PS00131">
    <property type="entry name" value="CARBOXYPEPT_SER_SER"/>
    <property type="match status" value="1"/>
</dbReference>
<feature type="signal peptide" evidence="7">
    <location>
        <begin position="1"/>
        <end position="22"/>
    </location>
</feature>
<evidence type="ECO:0000256" key="2">
    <source>
        <dbReference type="ARBA" id="ARBA00022670"/>
    </source>
</evidence>
<comment type="caution">
    <text evidence="8">The sequence shown here is derived from an EMBL/GenBank/DDBJ whole genome shotgun (WGS) entry which is preliminary data.</text>
</comment>
<keyword evidence="5" id="KW-0325">Glycoprotein</keyword>
<sequence>MISKAWIALALALVLAGSSSLAAPPAAQKKESEEAADQSQGLPTEVTTTHSMSIRGEKLSFLARAGAVRLRDAQSGAPRVDVAYVSYERSDVDALARPIAFVFNGGPGAASAWLGLGGVSPWRLSLGSGPLSPSAPPILVDNAESWLPFVDLVFIDPPGTGYSKFLTDNEEMRKHFLSAQGDAEALAVVVRKWLATHRRIASPKFLVGESYGGFRAVELAHALRERESIGVEGLVLISPALDFAWLDSPRNLLSLAGRLPSYAAVARDAKQRAELADVEAYASGEFLVDLLKGPRDKEALERLDANVTRFTGLESRIVTEEGGRVALKTFLRDRLRASHRVSSAYDGEITGFDPRPFSRESNWADPVLDALAAPLGAAMTRLTIEKLQWPIGDARYEILNHKVAHDWDFGRGGRANAEAVSTLRDELALDARLKVLVAHGLADLVTPYYASKLLIDQLPAFGETTRVRLVTVPGGHMSYIRDDSRRLLRDEARKTIEGK</sequence>
<dbReference type="GO" id="GO:0004185">
    <property type="term" value="F:serine-type carboxypeptidase activity"/>
    <property type="evidence" value="ECO:0007669"/>
    <property type="project" value="InterPro"/>
</dbReference>
<keyword evidence="4" id="KW-0378">Hydrolase</keyword>
<evidence type="ECO:0000313" key="9">
    <source>
        <dbReference type="Proteomes" id="UP000245137"/>
    </source>
</evidence>
<evidence type="ECO:0000256" key="1">
    <source>
        <dbReference type="ARBA" id="ARBA00022645"/>
    </source>
</evidence>
<evidence type="ECO:0000256" key="4">
    <source>
        <dbReference type="ARBA" id="ARBA00022801"/>
    </source>
</evidence>
<dbReference type="Gene3D" id="3.40.50.1820">
    <property type="entry name" value="alpha/beta hydrolase"/>
    <property type="match status" value="1"/>
</dbReference>
<evidence type="ECO:0000256" key="5">
    <source>
        <dbReference type="ARBA" id="ARBA00023180"/>
    </source>
</evidence>
<dbReference type="RefSeq" id="WP_108918390.1">
    <property type="nucleotide sequence ID" value="NZ_BGJY01000022.1"/>
</dbReference>
<dbReference type="Pfam" id="PF00450">
    <property type="entry name" value="Peptidase_S10"/>
    <property type="match status" value="1"/>
</dbReference>
<dbReference type="Proteomes" id="UP000245137">
    <property type="component" value="Unassembled WGS sequence"/>
</dbReference>
<keyword evidence="1" id="KW-0121">Carboxypeptidase</keyword>
<dbReference type="OrthoDB" id="9770107at2"/>
<name>A0A2U1SMA7_METSR</name>
<keyword evidence="9" id="KW-1185">Reference proteome</keyword>
<proteinExistence type="predicted"/>
<dbReference type="AlphaFoldDB" id="A0A2U1SMA7"/>